<dbReference type="SUPFAM" id="SSF49265">
    <property type="entry name" value="Fibronectin type III"/>
    <property type="match status" value="1"/>
</dbReference>
<organism evidence="2">
    <name type="scientific">Arion vulgaris</name>
    <dbReference type="NCBI Taxonomy" id="1028688"/>
    <lineage>
        <taxon>Eukaryota</taxon>
        <taxon>Metazoa</taxon>
        <taxon>Spiralia</taxon>
        <taxon>Lophotrochozoa</taxon>
        <taxon>Mollusca</taxon>
        <taxon>Gastropoda</taxon>
        <taxon>Heterobranchia</taxon>
        <taxon>Euthyneura</taxon>
        <taxon>Panpulmonata</taxon>
        <taxon>Eupulmonata</taxon>
        <taxon>Stylommatophora</taxon>
        <taxon>Helicina</taxon>
        <taxon>Arionoidea</taxon>
        <taxon>Arionidae</taxon>
        <taxon>Arion</taxon>
    </lineage>
</organism>
<gene>
    <name evidence="2" type="primary">ORF44476</name>
</gene>
<evidence type="ECO:0000259" key="1">
    <source>
        <dbReference type="Pfam" id="PF00041"/>
    </source>
</evidence>
<sequence length="74" mass="8480">VKDLNVSSSTAQTMTLTFRAENHGTNVNYRILTSPYTEERTTHLNFSDVLFIDLEPGTEYNFTVITVLQADKFY</sequence>
<dbReference type="AlphaFoldDB" id="A0A0B6Z191"/>
<feature type="non-terminal residue" evidence="2">
    <location>
        <position position="1"/>
    </location>
</feature>
<dbReference type="Gene3D" id="2.60.40.10">
    <property type="entry name" value="Immunoglobulins"/>
    <property type="match status" value="1"/>
</dbReference>
<protein>
    <recommendedName>
        <fullName evidence="1">Fibronectin type-III domain-containing protein</fullName>
    </recommendedName>
</protein>
<dbReference type="Pfam" id="PF00041">
    <property type="entry name" value="fn3"/>
    <property type="match status" value="1"/>
</dbReference>
<evidence type="ECO:0000313" key="2">
    <source>
        <dbReference type="EMBL" id="CEK62192.1"/>
    </source>
</evidence>
<dbReference type="CDD" id="cd00063">
    <property type="entry name" value="FN3"/>
    <property type="match status" value="1"/>
</dbReference>
<proteinExistence type="predicted"/>
<feature type="domain" description="Fibronectin type-III" evidence="1">
    <location>
        <begin position="2"/>
        <end position="69"/>
    </location>
</feature>
<accession>A0A0B6Z191</accession>
<name>A0A0B6Z191_9EUPU</name>
<dbReference type="InterPro" id="IPR003961">
    <property type="entry name" value="FN3_dom"/>
</dbReference>
<dbReference type="EMBL" id="HACG01015327">
    <property type="protein sequence ID" value="CEK62192.1"/>
    <property type="molecule type" value="Transcribed_RNA"/>
</dbReference>
<feature type="non-terminal residue" evidence="2">
    <location>
        <position position="74"/>
    </location>
</feature>
<dbReference type="InterPro" id="IPR013783">
    <property type="entry name" value="Ig-like_fold"/>
</dbReference>
<reference evidence="2" key="1">
    <citation type="submission" date="2014-12" db="EMBL/GenBank/DDBJ databases">
        <title>Insight into the proteome of Arion vulgaris.</title>
        <authorList>
            <person name="Aradska J."/>
            <person name="Bulat T."/>
            <person name="Smidak R."/>
            <person name="Sarate P."/>
            <person name="Gangsoo J."/>
            <person name="Sialana F."/>
            <person name="Bilban M."/>
            <person name="Lubec G."/>
        </authorList>
    </citation>
    <scope>NUCLEOTIDE SEQUENCE</scope>
    <source>
        <tissue evidence="2">Skin</tissue>
    </source>
</reference>
<dbReference type="InterPro" id="IPR036116">
    <property type="entry name" value="FN3_sf"/>
</dbReference>